<name>A0A0F9T463_9ZZZZ</name>
<proteinExistence type="predicted"/>
<organism evidence="1">
    <name type="scientific">marine sediment metagenome</name>
    <dbReference type="NCBI Taxonomy" id="412755"/>
    <lineage>
        <taxon>unclassified sequences</taxon>
        <taxon>metagenomes</taxon>
        <taxon>ecological metagenomes</taxon>
    </lineage>
</organism>
<reference evidence="1" key="1">
    <citation type="journal article" date="2015" name="Nature">
        <title>Complex archaea that bridge the gap between prokaryotes and eukaryotes.</title>
        <authorList>
            <person name="Spang A."/>
            <person name="Saw J.H."/>
            <person name="Jorgensen S.L."/>
            <person name="Zaremba-Niedzwiedzka K."/>
            <person name="Martijn J."/>
            <person name="Lind A.E."/>
            <person name="van Eijk R."/>
            <person name="Schleper C."/>
            <person name="Guy L."/>
            <person name="Ettema T.J."/>
        </authorList>
    </citation>
    <scope>NUCLEOTIDE SEQUENCE</scope>
</reference>
<dbReference type="EMBL" id="LAZR01000300">
    <property type="protein sequence ID" value="KKN76050.1"/>
    <property type="molecule type" value="Genomic_DNA"/>
</dbReference>
<sequence>MIFLNFKNANEVFKFRIDRKNKKLEVACRKTNYRFQPMPWRYLFDKGKEEEQEKITNPLDDETFKLTVIEQMKGLGYIKYGV</sequence>
<evidence type="ECO:0000313" key="1">
    <source>
        <dbReference type="EMBL" id="KKN76050.1"/>
    </source>
</evidence>
<comment type="caution">
    <text evidence="1">The sequence shown here is derived from an EMBL/GenBank/DDBJ whole genome shotgun (WGS) entry which is preliminary data.</text>
</comment>
<dbReference type="AlphaFoldDB" id="A0A0F9T463"/>
<accession>A0A0F9T463</accession>
<gene>
    <name evidence="1" type="ORF">LCGC14_0374400</name>
</gene>
<protein>
    <submittedName>
        <fullName evidence="1">Uncharacterized protein</fullName>
    </submittedName>
</protein>